<dbReference type="Gene3D" id="3.80.10.10">
    <property type="entry name" value="Ribonuclease Inhibitor"/>
    <property type="match status" value="1"/>
</dbReference>
<name>A0A8H7CIH6_9AGAR</name>
<organism evidence="1 2">
    <name type="scientific">Mycena sanguinolenta</name>
    <dbReference type="NCBI Taxonomy" id="230812"/>
    <lineage>
        <taxon>Eukaryota</taxon>
        <taxon>Fungi</taxon>
        <taxon>Dikarya</taxon>
        <taxon>Basidiomycota</taxon>
        <taxon>Agaricomycotina</taxon>
        <taxon>Agaricomycetes</taxon>
        <taxon>Agaricomycetidae</taxon>
        <taxon>Agaricales</taxon>
        <taxon>Marasmiineae</taxon>
        <taxon>Mycenaceae</taxon>
        <taxon>Mycena</taxon>
    </lineage>
</organism>
<gene>
    <name evidence="1" type="ORF">MSAN_02227400</name>
</gene>
<accession>A0A8H7CIH6</accession>
<protein>
    <submittedName>
        <fullName evidence="1">F-box domain-containing protein</fullName>
    </submittedName>
</protein>
<keyword evidence="2" id="KW-1185">Reference proteome</keyword>
<dbReference type="InterPro" id="IPR032675">
    <property type="entry name" value="LRR_dom_sf"/>
</dbReference>
<dbReference type="SUPFAM" id="SSF52047">
    <property type="entry name" value="RNI-like"/>
    <property type="match status" value="1"/>
</dbReference>
<proteinExistence type="predicted"/>
<sequence>MASTSTLLQHLPPEVICQIFAWSLRFDQDGQDEDAFRKPPWQLGHICESLRFIALGYPPLWNSIAISPRSSEQLRAMVETQVLRSANGPLEVYWDEWGSEEVDFPDFRCAELLLTHCTRWRSLQLRLSAGFEFGPSWLSPCAGRLDALEKLTVLGYDYTGALERIFTVAPRLREVILTDSQLGMYSDSGLVLPWGQITHYRGTYRAQQHIEILKQTSSLLECKVSLRLHLDYLPGDNLPAVLPRLRRLCIEQPRLLDRLQTPVLEELCCVRNWRLDISALLPFFHNSACSLTTLVMMTCTICPELIEVIRGLSSLTYAFIESSDERHGKTGAQYKHTSTLFSTLTISDTATDEPVCPELTSFVFGFAPEFPLDVFLSMARSRFDFKPGVMCFRLFGYDNSTFDTSSLFNIQVYSNMRHSLPLFPALESCPTSMVVPLQLLRDEGFDIAFLGRRDIKMLKAKWF</sequence>
<dbReference type="Proteomes" id="UP000623467">
    <property type="component" value="Unassembled WGS sequence"/>
</dbReference>
<dbReference type="EMBL" id="JACAZH010000033">
    <property type="protein sequence ID" value="KAF7337541.1"/>
    <property type="molecule type" value="Genomic_DNA"/>
</dbReference>
<dbReference type="OrthoDB" id="2835096at2759"/>
<reference evidence="1" key="1">
    <citation type="submission" date="2020-05" db="EMBL/GenBank/DDBJ databases">
        <title>Mycena genomes resolve the evolution of fungal bioluminescence.</title>
        <authorList>
            <person name="Tsai I.J."/>
        </authorList>
    </citation>
    <scope>NUCLEOTIDE SEQUENCE</scope>
    <source>
        <strain evidence="1">160909Yilan</strain>
    </source>
</reference>
<dbReference type="AlphaFoldDB" id="A0A8H7CIH6"/>
<evidence type="ECO:0000313" key="1">
    <source>
        <dbReference type="EMBL" id="KAF7337541.1"/>
    </source>
</evidence>
<comment type="caution">
    <text evidence="1">The sequence shown here is derived from an EMBL/GenBank/DDBJ whole genome shotgun (WGS) entry which is preliminary data.</text>
</comment>
<evidence type="ECO:0000313" key="2">
    <source>
        <dbReference type="Proteomes" id="UP000623467"/>
    </source>
</evidence>